<reference evidence="2 3" key="1">
    <citation type="journal article" date="2020" name="ISME J.">
        <title>Uncovering the hidden diversity of litter-decomposition mechanisms in mushroom-forming fungi.</title>
        <authorList>
            <person name="Floudas D."/>
            <person name="Bentzer J."/>
            <person name="Ahren D."/>
            <person name="Johansson T."/>
            <person name="Persson P."/>
            <person name="Tunlid A."/>
        </authorList>
    </citation>
    <scope>NUCLEOTIDE SEQUENCE [LARGE SCALE GENOMIC DNA]</scope>
    <source>
        <strain evidence="2 3">CBS 175.51</strain>
    </source>
</reference>
<dbReference type="AlphaFoldDB" id="A0A8H5FG49"/>
<dbReference type="EMBL" id="JAACJK010000061">
    <property type="protein sequence ID" value="KAF5335549.1"/>
    <property type="molecule type" value="Genomic_DNA"/>
</dbReference>
<feature type="chain" id="PRO_5034567437" evidence="1">
    <location>
        <begin position="21"/>
        <end position="224"/>
    </location>
</feature>
<dbReference type="OrthoDB" id="2826158at2759"/>
<evidence type="ECO:0000256" key="1">
    <source>
        <dbReference type="SAM" id="SignalP"/>
    </source>
</evidence>
<comment type="caution">
    <text evidence="2">The sequence shown here is derived from an EMBL/GenBank/DDBJ whole genome shotgun (WGS) entry which is preliminary data.</text>
</comment>
<organism evidence="2 3">
    <name type="scientific">Ephemerocybe angulata</name>
    <dbReference type="NCBI Taxonomy" id="980116"/>
    <lineage>
        <taxon>Eukaryota</taxon>
        <taxon>Fungi</taxon>
        <taxon>Dikarya</taxon>
        <taxon>Basidiomycota</taxon>
        <taxon>Agaricomycotina</taxon>
        <taxon>Agaricomycetes</taxon>
        <taxon>Agaricomycetidae</taxon>
        <taxon>Agaricales</taxon>
        <taxon>Agaricineae</taxon>
        <taxon>Psathyrellaceae</taxon>
        <taxon>Ephemerocybe</taxon>
    </lineage>
</organism>
<name>A0A8H5FG49_9AGAR</name>
<evidence type="ECO:0000313" key="3">
    <source>
        <dbReference type="Proteomes" id="UP000541558"/>
    </source>
</evidence>
<proteinExistence type="predicted"/>
<accession>A0A8H5FG49</accession>
<sequence length="224" mass="25086">MLFPTVILSLFACTVSFVSAAPASFNEQDLYARTDGDVSVFAGREITTEEIVARDAIIPLGATSSIEVRDYFSDEEIQDIAVRYTAGLDGDMELEPRVVGTILEITAKVVDAIFKAVKGRIEHDKAERGRFTSHFVTEASKRKGNYNWIIIHTSHSCNFEGTRGKDWGHEHKEFNVSYGKTIGYEIYWGRKGVCVNKGDGGYLNWAMSGKFKRTGKDEKTVNFY</sequence>
<feature type="signal peptide" evidence="1">
    <location>
        <begin position="1"/>
        <end position="20"/>
    </location>
</feature>
<keyword evidence="3" id="KW-1185">Reference proteome</keyword>
<dbReference type="Proteomes" id="UP000541558">
    <property type="component" value="Unassembled WGS sequence"/>
</dbReference>
<evidence type="ECO:0000313" key="2">
    <source>
        <dbReference type="EMBL" id="KAF5335549.1"/>
    </source>
</evidence>
<gene>
    <name evidence="2" type="ORF">D9611_012189</name>
</gene>
<keyword evidence="1" id="KW-0732">Signal</keyword>
<protein>
    <submittedName>
        <fullName evidence="2">Uncharacterized protein</fullName>
    </submittedName>
</protein>